<evidence type="ECO:0000313" key="3">
    <source>
        <dbReference type="Proteomes" id="UP000220527"/>
    </source>
</evidence>
<comment type="caution">
    <text evidence="2">The sequence shown here is derived from an EMBL/GenBank/DDBJ whole genome shotgun (WGS) entry which is preliminary data.</text>
</comment>
<feature type="transmembrane region" description="Helical" evidence="1">
    <location>
        <begin position="98"/>
        <end position="120"/>
    </location>
</feature>
<dbReference type="RefSeq" id="WP_097643260.1">
    <property type="nucleotide sequence ID" value="NZ_NQWI01000019.1"/>
</dbReference>
<evidence type="ECO:0008006" key="4">
    <source>
        <dbReference type="Google" id="ProtNLM"/>
    </source>
</evidence>
<sequence length="222" mass="24590">MLNPLLPLGRALGDLFDEILLLLGCNMLWLCLSGPLWALAFVALLDGLGWLAALFGLVGVLPAGPATLGLFAVVYRVAEGRAITLRTFFTGMRDYAKVGWALMGFWVAGILLVLLNLGFYSQHEGWWAIVLSGIWLYALLFWLGIFIYAPALTILYAQPTLRLVLRDSALLLLRYPFFSFLNLFLMGLALVFSLALLVPILFFTISLLALWGMRATMLLTAE</sequence>
<protein>
    <recommendedName>
        <fullName evidence="4">DUF624 domain-containing protein</fullName>
    </recommendedName>
</protein>
<organism evidence="2 3">
    <name type="scientific">Candidatus Viridilinea mediisalina</name>
    <dbReference type="NCBI Taxonomy" id="2024553"/>
    <lineage>
        <taxon>Bacteria</taxon>
        <taxon>Bacillati</taxon>
        <taxon>Chloroflexota</taxon>
        <taxon>Chloroflexia</taxon>
        <taxon>Chloroflexales</taxon>
        <taxon>Chloroflexineae</taxon>
        <taxon>Oscillochloridaceae</taxon>
        <taxon>Candidatus Viridilinea</taxon>
    </lineage>
</organism>
<name>A0A2A6RLU8_9CHLR</name>
<feature type="transmembrane region" description="Helical" evidence="1">
    <location>
        <begin position="20"/>
        <end position="44"/>
    </location>
</feature>
<evidence type="ECO:0000256" key="1">
    <source>
        <dbReference type="SAM" id="Phobius"/>
    </source>
</evidence>
<keyword evidence="1" id="KW-1133">Transmembrane helix</keyword>
<gene>
    <name evidence="2" type="ORF">CJ255_06385</name>
</gene>
<feature type="transmembrane region" description="Helical" evidence="1">
    <location>
        <begin position="126"/>
        <end position="157"/>
    </location>
</feature>
<keyword evidence="3" id="KW-1185">Reference proteome</keyword>
<accession>A0A2A6RLU8</accession>
<reference evidence="3" key="1">
    <citation type="submission" date="2017-08" db="EMBL/GenBank/DDBJ databases">
        <authorList>
            <person name="Grouzdev D.S."/>
            <person name="Gaisin V.A."/>
            <person name="Rysina M.S."/>
            <person name="Gorlenko V.M."/>
        </authorList>
    </citation>
    <scope>NUCLEOTIDE SEQUENCE [LARGE SCALE GENOMIC DNA]</scope>
    <source>
        <strain evidence="3">Kir15-3F</strain>
    </source>
</reference>
<dbReference type="AlphaFoldDB" id="A0A2A6RLU8"/>
<keyword evidence="1" id="KW-0472">Membrane</keyword>
<dbReference type="Proteomes" id="UP000220527">
    <property type="component" value="Unassembled WGS sequence"/>
</dbReference>
<proteinExistence type="predicted"/>
<evidence type="ECO:0000313" key="2">
    <source>
        <dbReference type="EMBL" id="PDW03876.1"/>
    </source>
</evidence>
<keyword evidence="1" id="KW-0812">Transmembrane</keyword>
<feature type="transmembrane region" description="Helical" evidence="1">
    <location>
        <begin position="50"/>
        <end position="77"/>
    </location>
</feature>
<dbReference type="EMBL" id="NQWI01000019">
    <property type="protein sequence ID" value="PDW03876.1"/>
    <property type="molecule type" value="Genomic_DNA"/>
</dbReference>
<dbReference type="OrthoDB" id="157262at2"/>
<feature type="transmembrane region" description="Helical" evidence="1">
    <location>
        <begin position="178"/>
        <end position="211"/>
    </location>
</feature>